<reference evidence="2 3" key="2">
    <citation type="journal article" date="2013" name="IMA Fungus">
        <title>IMA Genome-F 1: Ceratocystis fimbriata: Draft nuclear genome sequence for the plant pathogen, Ceratocystis fimbriata.</title>
        <authorList>
            <person name="Wilken P.M."/>
            <person name="Steenkamp E.T."/>
            <person name="Wingfield M.J."/>
            <person name="de Beer Z.W."/>
            <person name="Wingfield B.D."/>
        </authorList>
    </citation>
    <scope>NUCLEOTIDE SEQUENCE [LARGE SCALE GENOMIC DNA]</scope>
    <source>
        <strain evidence="2 3">CBS 114723</strain>
    </source>
</reference>
<accession>A0A2C5XG45</accession>
<protein>
    <submittedName>
        <fullName evidence="2">Uncharacterized protein</fullName>
    </submittedName>
</protein>
<proteinExistence type="predicted"/>
<evidence type="ECO:0000313" key="3">
    <source>
        <dbReference type="Proteomes" id="UP000222788"/>
    </source>
</evidence>
<keyword evidence="3" id="KW-1185">Reference proteome</keyword>
<comment type="caution">
    <text evidence="2">The sequence shown here is derived from an EMBL/GenBank/DDBJ whole genome shotgun (WGS) entry which is preliminary data.</text>
</comment>
<dbReference type="Proteomes" id="UP000222788">
    <property type="component" value="Unassembled WGS sequence"/>
</dbReference>
<organism evidence="2 3">
    <name type="scientific">Ceratocystis fimbriata CBS 114723</name>
    <dbReference type="NCBI Taxonomy" id="1035309"/>
    <lineage>
        <taxon>Eukaryota</taxon>
        <taxon>Fungi</taxon>
        <taxon>Dikarya</taxon>
        <taxon>Ascomycota</taxon>
        <taxon>Pezizomycotina</taxon>
        <taxon>Sordariomycetes</taxon>
        <taxon>Hypocreomycetidae</taxon>
        <taxon>Microascales</taxon>
        <taxon>Ceratocystidaceae</taxon>
        <taxon>Ceratocystis</taxon>
    </lineage>
</organism>
<evidence type="ECO:0000313" key="2">
    <source>
        <dbReference type="EMBL" id="PHH55557.1"/>
    </source>
</evidence>
<feature type="region of interest" description="Disordered" evidence="1">
    <location>
        <begin position="192"/>
        <end position="216"/>
    </location>
</feature>
<sequence length="283" mass="30711">MSVPCFEAYRTRLLVHRKLSFLSPADHQRIDDMCLILDRVSAAADATGYLSDSDHDSECDYNDGETCPSDCGSLYSPMDERCTGCSEAGTLNTGPATGLSPAPPVGMQVRMTLNRPGQKLRRESRRLDKQTAGTGIGDVKRSANTGINELQGEPLLTVAHLMDIQRALDEALMNCGSSIDWVALSVESWDEKMRGSQANGPQTSPSGSGSEGEPLTLDGLVGGHATLSLFQKLLERYKGVRNAAKRIGDTGEVEKVDGLMKWNPVKLQDLVARLGREEKSREN</sequence>
<name>A0A2C5XG45_9PEZI</name>
<dbReference type="EMBL" id="APWK03000010">
    <property type="protein sequence ID" value="PHH55557.1"/>
    <property type="molecule type" value="Genomic_DNA"/>
</dbReference>
<feature type="compositionally biased region" description="Low complexity" evidence="1">
    <location>
        <begin position="204"/>
        <end position="214"/>
    </location>
</feature>
<gene>
    <name evidence="2" type="ORF">CFIMG_007213RA00001</name>
</gene>
<feature type="region of interest" description="Disordered" evidence="1">
    <location>
        <begin position="117"/>
        <end position="140"/>
    </location>
</feature>
<reference evidence="2 3" key="1">
    <citation type="journal article" date="2013" name="Fungal Biol.">
        <title>Analysis of microsatellite markers in the genome of the plant pathogen Ceratocystis fimbriata.</title>
        <authorList>
            <person name="Simpson M.C."/>
            <person name="Wilken P.M."/>
            <person name="Coetzee M.P."/>
            <person name="Wingfield M.J."/>
            <person name="Wingfield B.D."/>
        </authorList>
    </citation>
    <scope>NUCLEOTIDE SEQUENCE [LARGE SCALE GENOMIC DNA]</scope>
    <source>
        <strain evidence="2 3">CBS 114723</strain>
    </source>
</reference>
<evidence type="ECO:0000256" key="1">
    <source>
        <dbReference type="SAM" id="MobiDB-lite"/>
    </source>
</evidence>
<dbReference type="AlphaFoldDB" id="A0A2C5XG45"/>